<keyword evidence="2 12" id="KW-0639">Primosome</keyword>
<dbReference type="PANTHER" id="PTHR30313">
    <property type="entry name" value="DNA PRIMASE"/>
    <property type="match status" value="1"/>
</dbReference>
<dbReference type="InterPro" id="IPR002694">
    <property type="entry name" value="Znf_CHC2"/>
</dbReference>
<dbReference type="InterPro" id="IPR037068">
    <property type="entry name" value="DNA_primase_core_N_sf"/>
</dbReference>
<sequence length="617" mass="69616">MQTSIPEETVESVRQQVDIVDVIGETVHLQKKGKHRYAGLCPFHEEKTPSFSVSDDRQLYYCFGCGAAGNVFTFVMEQEQLTFQEAVSRLAEKTDISIAVPVGQGHVQKRADDVIKEGCALAARFYHHLLMHTEQGREAYEYVRDRQISDEALSHFQIGFAPREREALSMLLKKRDFDPREMEAADLVQTSESGHSPRDRFNDRLMFPIWDMSGHAIAFGGRALDESTSKYLNSRETPVFKKNEILYAYHLARPHVRKRKFVVLFEGYMDVVSAWMAGVDNGVATLGTALTSRQADLIRRMSDQVTICYDGDSAGQKAAIENAALLEANGCQVKIAPIPVNQDPDDYIRAEGPGSFMTNMIEGAQSVISFKMNAYKKEKNLQREGDRKAYIEWVLEALTDVGSPVEREFYLKQLADEFSVSMEALKQEQSRIFKEVRRKSNRSEARPGKDEGTSVGTSRQQKKLLPAFHNAERALLQLMMEDEAAAKEVEEEIGGEFNVDEHAAIAAYLFAYYGEGHPAGSAGFLNFLTDETLTPIAAEIAMQPAAEINPKAYADYIHQVKNYPSWVEIEQKENAQKEAIRKNDMETATKLGQEIIALQKSLGRKTVRPRYLRTHLR</sequence>
<dbReference type="GO" id="GO:0008270">
    <property type="term" value="F:zinc ion binding"/>
    <property type="evidence" value="ECO:0007669"/>
    <property type="project" value="UniProtKB-UniRule"/>
</dbReference>
<dbReference type="Gene3D" id="3.90.980.10">
    <property type="entry name" value="DNA primase, catalytic core, N-terminal domain"/>
    <property type="match status" value="1"/>
</dbReference>
<evidence type="ECO:0000256" key="8">
    <source>
        <dbReference type="ARBA" id="ARBA00022833"/>
    </source>
</evidence>
<evidence type="ECO:0000256" key="6">
    <source>
        <dbReference type="ARBA" id="ARBA00022723"/>
    </source>
</evidence>
<dbReference type="Proteomes" id="UP000198853">
    <property type="component" value="Unassembled WGS sequence"/>
</dbReference>
<organism evidence="17 18">
    <name type="scientific">Natribacillus halophilus</name>
    <dbReference type="NCBI Taxonomy" id="549003"/>
    <lineage>
        <taxon>Bacteria</taxon>
        <taxon>Bacillati</taxon>
        <taxon>Bacillota</taxon>
        <taxon>Bacilli</taxon>
        <taxon>Bacillales</taxon>
        <taxon>Bacillaceae</taxon>
        <taxon>Natribacillus</taxon>
    </lineage>
</organism>
<reference evidence="17 18" key="1">
    <citation type="submission" date="2016-10" db="EMBL/GenBank/DDBJ databases">
        <authorList>
            <person name="de Groot N.N."/>
        </authorList>
    </citation>
    <scope>NUCLEOTIDE SEQUENCE [LARGE SCALE GENOMIC DNA]</scope>
    <source>
        <strain evidence="17 18">DSM 21771</strain>
    </source>
</reference>
<comment type="function">
    <text evidence="12 13">RNA polymerase that catalyzes the synthesis of short RNA molecules used as primers for DNA polymerase during DNA replication.</text>
</comment>
<proteinExistence type="inferred from homology"/>
<dbReference type="Gene3D" id="1.10.860.10">
    <property type="entry name" value="DNAb Helicase, Chain A"/>
    <property type="match status" value="1"/>
</dbReference>
<evidence type="ECO:0000256" key="15">
    <source>
        <dbReference type="SAM" id="MobiDB-lite"/>
    </source>
</evidence>
<dbReference type="InterPro" id="IPR030846">
    <property type="entry name" value="DnaG_bac"/>
</dbReference>
<evidence type="ECO:0000256" key="3">
    <source>
        <dbReference type="ARBA" id="ARBA00022679"/>
    </source>
</evidence>
<dbReference type="Pfam" id="PF08275">
    <property type="entry name" value="DNAG_N"/>
    <property type="match status" value="1"/>
</dbReference>
<keyword evidence="6 12" id="KW-0479">Metal-binding</keyword>
<dbReference type="Gene3D" id="6.10.140.360">
    <property type="match status" value="1"/>
</dbReference>
<evidence type="ECO:0000256" key="11">
    <source>
        <dbReference type="ARBA" id="ARBA00023163"/>
    </source>
</evidence>
<dbReference type="InterPro" id="IPR050219">
    <property type="entry name" value="DnaG_primase"/>
</dbReference>
<dbReference type="Gene3D" id="3.40.1360.10">
    <property type="match status" value="1"/>
</dbReference>
<dbReference type="InterPro" id="IPR034151">
    <property type="entry name" value="TOPRIM_DnaG_bac"/>
</dbReference>
<evidence type="ECO:0000256" key="7">
    <source>
        <dbReference type="ARBA" id="ARBA00022771"/>
    </source>
</evidence>
<dbReference type="SUPFAM" id="SSF57783">
    <property type="entry name" value="Zinc beta-ribbon"/>
    <property type="match status" value="1"/>
</dbReference>
<dbReference type="InterPro" id="IPR019475">
    <property type="entry name" value="DNA_primase_DnaB-bd"/>
</dbReference>
<name>A0A1G8JRQ1_9BACI</name>
<dbReference type="GO" id="GO:0006269">
    <property type="term" value="P:DNA replication, synthesis of primer"/>
    <property type="evidence" value="ECO:0007669"/>
    <property type="project" value="UniProtKB-UniRule"/>
</dbReference>
<dbReference type="SMART" id="SM00400">
    <property type="entry name" value="ZnF_CHCC"/>
    <property type="match status" value="1"/>
</dbReference>
<dbReference type="Pfam" id="PF10410">
    <property type="entry name" value="DnaB_bind"/>
    <property type="match status" value="1"/>
</dbReference>
<evidence type="ECO:0000256" key="10">
    <source>
        <dbReference type="ARBA" id="ARBA00023125"/>
    </source>
</evidence>
<evidence type="ECO:0000313" key="17">
    <source>
        <dbReference type="EMBL" id="SDI33801.1"/>
    </source>
</evidence>
<dbReference type="GO" id="GO:0005524">
    <property type="term" value="F:ATP binding"/>
    <property type="evidence" value="ECO:0007669"/>
    <property type="project" value="InterPro"/>
</dbReference>
<dbReference type="PROSITE" id="PS50880">
    <property type="entry name" value="TOPRIM"/>
    <property type="match status" value="1"/>
</dbReference>
<dbReference type="FunFam" id="3.90.580.10:FF:000001">
    <property type="entry name" value="DNA primase"/>
    <property type="match status" value="1"/>
</dbReference>
<dbReference type="AlphaFoldDB" id="A0A1G8JRQ1"/>
<dbReference type="SUPFAM" id="SSF56731">
    <property type="entry name" value="DNA primase core"/>
    <property type="match status" value="1"/>
</dbReference>
<dbReference type="NCBIfam" id="TIGR01391">
    <property type="entry name" value="dnaG"/>
    <property type="match status" value="1"/>
</dbReference>
<comment type="subunit">
    <text evidence="12">Monomer. Interacts with DnaB.</text>
</comment>
<dbReference type="RefSeq" id="WP_090395817.1">
    <property type="nucleotide sequence ID" value="NZ_FNEN01000001.1"/>
</dbReference>
<dbReference type="GO" id="GO:1990077">
    <property type="term" value="C:primosome complex"/>
    <property type="evidence" value="ECO:0007669"/>
    <property type="project" value="UniProtKB-KW"/>
</dbReference>
<dbReference type="OrthoDB" id="9803773at2"/>
<keyword evidence="9" id="KW-0460">Magnesium</keyword>
<keyword evidence="18" id="KW-1185">Reference proteome</keyword>
<accession>A0A1G8JRQ1</accession>
<dbReference type="GO" id="GO:0003678">
    <property type="term" value="F:DNA helicase activity"/>
    <property type="evidence" value="ECO:0007669"/>
    <property type="project" value="InterPro"/>
</dbReference>
<gene>
    <name evidence="12" type="primary">dnaG</name>
    <name evidence="17" type="ORF">SAMN04488123_101359</name>
</gene>
<evidence type="ECO:0000256" key="2">
    <source>
        <dbReference type="ARBA" id="ARBA00022515"/>
    </source>
</evidence>
<feature type="zinc finger region" description="CHC2-type" evidence="12 14">
    <location>
        <begin position="41"/>
        <end position="65"/>
    </location>
</feature>
<dbReference type="Pfam" id="PF01807">
    <property type="entry name" value="Zn_ribbon_DnaG"/>
    <property type="match status" value="1"/>
</dbReference>
<evidence type="ECO:0000256" key="5">
    <source>
        <dbReference type="ARBA" id="ARBA00022705"/>
    </source>
</evidence>
<keyword evidence="7 12" id="KW-0863">Zinc-finger</keyword>
<dbReference type="GO" id="GO:0005737">
    <property type="term" value="C:cytoplasm"/>
    <property type="evidence" value="ECO:0007669"/>
    <property type="project" value="TreeGrafter"/>
</dbReference>
<dbReference type="Pfam" id="PF13155">
    <property type="entry name" value="Toprim_2"/>
    <property type="match status" value="1"/>
</dbReference>
<evidence type="ECO:0000256" key="12">
    <source>
        <dbReference type="HAMAP-Rule" id="MF_00974"/>
    </source>
</evidence>
<keyword evidence="1 12" id="KW-0240">DNA-directed RNA polymerase</keyword>
<protein>
    <recommendedName>
        <fullName evidence="12 13">DNA primase</fullName>
        <ecNumber evidence="12">2.7.7.101</ecNumber>
    </recommendedName>
</protein>
<keyword evidence="5 12" id="KW-0235">DNA replication</keyword>
<dbReference type="SMART" id="SM00493">
    <property type="entry name" value="TOPRIM"/>
    <property type="match status" value="1"/>
</dbReference>
<dbReference type="Gene3D" id="3.90.580.10">
    <property type="entry name" value="Zinc finger, CHC2-type domain"/>
    <property type="match status" value="1"/>
</dbReference>
<evidence type="ECO:0000259" key="16">
    <source>
        <dbReference type="PROSITE" id="PS50880"/>
    </source>
</evidence>
<evidence type="ECO:0000256" key="4">
    <source>
        <dbReference type="ARBA" id="ARBA00022695"/>
    </source>
</evidence>
<comment type="cofactor">
    <cofactor evidence="12 13 14">
        <name>Zn(2+)</name>
        <dbReference type="ChEBI" id="CHEBI:29105"/>
    </cofactor>
    <text evidence="12 13 14">Binds 1 zinc ion per monomer.</text>
</comment>
<dbReference type="InterPro" id="IPR036977">
    <property type="entry name" value="DNA_primase_Znf_CHC2"/>
</dbReference>
<comment type="catalytic activity">
    <reaction evidence="12">
        <text>ssDNA + n NTP = ssDNA/pppN(pN)n-1 hybrid + (n-1) diphosphate.</text>
        <dbReference type="EC" id="2.7.7.101"/>
    </reaction>
</comment>
<evidence type="ECO:0000256" key="1">
    <source>
        <dbReference type="ARBA" id="ARBA00022478"/>
    </source>
</evidence>
<dbReference type="InterPro" id="IPR013264">
    <property type="entry name" value="DNAG_N"/>
</dbReference>
<keyword evidence="11 12" id="KW-0804">Transcription</keyword>
<dbReference type="CDD" id="cd03364">
    <property type="entry name" value="TOPRIM_DnaG_primases"/>
    <property type="match status" value="1"/>
</dbReference>
<dbReference type="InterPro" id="IPR006295">
    <property type="entry name" value="DNA_primase_DnaG"/>
</dbReference>
<evidence type="ECO:0000313" key="18">
    <source>
        <dbReference type="Proteomes" id="UP000198853"/>
    </source>
</evidence>
<dbReference type="SUPFAM" id="SSF48024">
    <property type="entry name" value="N-terminal domain of DnaB helicase"/>
    <property type="match status" value="1"/>
</dbReference>
<keyword evidence="3 12" id="KW-0808">Transferase</keyword>
<dbReference type="PIRSF" id="PIRSF002811">
    <property type="entry name" value="DnaG"/>
    <property type="match status" value="1"/>
</dbReference>
<dbReference type="EC" id="2.7.7.101" evidence="12"/>
<dbReference type="InterPro" id="IPR016136">
    <property type="entry name" value="DNA_helicase_N/primase_C"/>
</dbReference>
<dbReference type="GO" id="GO:0003899">
    <property type="term" value="F:DNA-directed RNA polymerase activity"/>
    <property type="evidence" value="ECO:0007669"/>
    <property type="project" value="UniProtKB-UniRule"/>
</dbReference>
<feature type="domain" description="Toprim" evidence="16">
    <location>
        <begin position="260"/>
        <end position="341"/>
    </location>
</feature>
<evidence type="ECO:0000256" key="14">
    <source>
        <dbReference type="PIRSR" id="PIRSR002811-1"/>
    </source>
</evidence>
<keyword evidence="4 12" id="KW-0548">Nucleotidyltransferase</keyword>
<feature type="region of interest" description="Disordered" evidence="15">
    <location>
        <begin position="436"/>
        <end position="461"/>
    </location>
</feature>
<evidence type="ECO:0000256" key="9">
    <source>
        <dbReference type="ARBA" id="ARBA00022842"/>
    </source>
</evidence>
<dbReference type="HAMAP" id="MF_00974">
    <property type="entry name" value="DNA_primase_DnaG"/>
    <property type="match status" value="1"/>
</dbReference>
<comment type="domain">
    <text evidence="12">Contains an N-terminal zinc-binding domain, a central core domain that contains the primase activity, and a C-terminal DnaB-binding domain.</text>
</comment>
<keyword evidence="8 12" id="KW-0862">Zinc</keyword>
<feature type="compositionally biased region" description="Basic and acidic residues" evidence="15">
    <location>
        <begin position="441"/>
        <end position="452"/>
    </location>
</feature>
<dbReference type="EMBL" id="FNEN01000001">
    <property type="protein sequence ID" value="SDI33801.1"/>
    <property type="molecule type" value="Genomic_DNA"/>
</dbReference>
<dbReference type="GO" id="GO:0000428">
    <property type="term" value="C:DNA-directed RNA polymerase complex"/>
    <property type="evidence" value="ECO:0007669"/>
    <property type="project" value="UniProtKB-KW"/>
</dbReference>
<dbReference type="InterPro" id="IPR006171">
    <property type="entry name" value="TOPRIM_dom"/>
</dbReference>
<dbReference type="InterPro" id="IPR036185">
    <property type="entry name" value="DNA_heli_DnaB-like_N_sf"/>
</dbReference>
<comment type="similarity">
    <text evidence="12 13">Belongs to the DnaG primase family.</text>
</comment>
<dbReference type="GO" id="GO:0003677">
    <property type="term" value="F:DNA binding"/>
    <property type="evidence" value="ECO:0007669"/>
    <property type="project" value="UniProtKB-KW"/>
</dbReference>
<dbReference type="PANTHER" id="PTHR30313:SF2">
    <property type="entry name" value="DNA PRIMASE"/>
    <property type="match status" value="1"/>
</dbReference>
<keyword evidence="10 12" id="KW-0238">DNA-binding</keyword>
<evidence type="ECO:0000256" key="13">
    <source>
        <dbReference type="PIRNR" id="PIRNR002811"/>
    </source>
</evidence>